<dbReference type="InterPro" id="IPR007859">
    <property type="entry name" value="ETF-QO/FixX_C"/>
</dbReference>
<keyword evidence="7 14" id="KW-0274">FAD</keyword>
<dbReference type="InterPro" id="IPR036188">
    <property type="entry name" value="FAD/NAD-bd_sf"/>
</dbReference>
<keyword evidence="3 14" id="KW-0813">Transport</keyword>
<comment type="cofactor">
    <cofactor evidence="14">
        <name>[4Fe-4S] cluster</name>
        <dbReference type="ChEBI" id="CHEBI:49883"/>
    </cofactor>
    <text evidence="14">Binds 1 [4Fe-4S] cluster.</text>
</comment>
<keyword evidence="5 14" id="KW-0285">Flavoprotein</keyword>
<dbReference type="InterPro" id="IPR049398">
    <property type="entry name" value="ETF-QO/FixC_UQ-bd"/>
</dbReference>
<dbReference type="FunFam" id="3.30.70.20:FF:000012">
    <property type="entry name" value="Electron transfer flavoprotein-ubiquinone oxidoreductase, mitochondrial"/>
    <property type="match status" value="1"/>
</dbReference>
<evidence type="ECO:0000256" key="10">
    <source>
        <dbReference type="ARBA" id="ARBA00023004"/>
    </source>
</evidence>
<dbReference type="SUPFAM" id="SSF51905">
    <property type="entry name" value="FAD/NAD(P)-binding domain"/>
    <property type="match status" value="1"/>
</dbReference>
<dbReference type="Gene3D" id="3.50.50.60">
    <property type="entry name" value="FAD/NAD(P)-binding domain"/>
    <property type="match status" value="1"/>
</dbReference>
<dbReference type="PRINTS" id="PR00420">
    <property type="entry name" value="RNGMNOXGNASE"/>
</dbReference>
<dbReference type="Gene3D" id="3.30.9.90">
    <property type="match status" value="1"/>
</dbReference>
<dbReference type="SUPFAM" id="SSF54373">
    <property type="entry name" value="FAD-linked reductases, C-terminal domain"/>
    <property type="match status" value="1"/>
</dbReference>
<evidence type="ECO:0000259" key="16">
    <source>
        <dbReference type="Pfam" id="PF21162"/>
    </source>
</evidence>
<dbReference type="SUPFAM" id="SSF54862">
    <property type="entry name" value="4Fe-4S ferredoxins"/>
    <property type="match status" value="1"/>
</dbReference>
<evidence type="ECO:0000256" key="7">
    <source>
        <dbReference type="ARBA" id="ARBA00022827"/>
    </source>
</evidence>
<dbReference type="AlphaFoldDB" id="A0A261VLX5"/>
<comment type="caution">
    <text evidence="17">The sequence shown here is derived from an EMBL/GenBank/DDBJ whole genome shotgun (WGS) entry which is preliminary data.</text>
</comment>
<dbReference type="PANTHER" id="PTHR10617:SF107">
    <property type="entry name" value="ELECTRON TRANSFER FLAVOPROTEIN-UBIQUINONE OXIDOREDUCTASE, MITOCHONDRIAL"/>
    <property type="match status" value="1"/>
</dbReference>
<reference evidence="18" key="1">
    <citation type="submission" date="2017-05" db="EMBL/GenBank/DDBJ databases">
        <title>Complete and WGS of Bordetella genogroups.</title>
        <authorList>
            <person name="Spilker T."/>
            <person name="Lipuma J."/>
        </authorList>
    </citation>
    <scope>NUCLEOTIDE SEQUENCE [LARGE SCALE GENOMIC DNA]</scope>
    <source>
        <strain evidence="18">AU6712</strain>
    </source>
</reference>
<evidence type="ECO:0000256" key="9">
    <source>
        <dbReference type="ARBA" id="ARBA00023002"/>
    </source>
</evidence>
<evidence type="ECO:0000256" key="12">
    <source>
        <dbReference type="ARBA" id="ARBA00023075"/>
    </source>
</evidence>
<evidence type="ECO:0000256" key="6">
    <source>
        <dbReference type="ARBA" id="ARBA00022723"/>
    </source>
</evidence>
<comment type="function">
    <text evidence="2 14">Accepts electrons from ETF and reduces ubiquinone.</text>
</comment>
<comment type="cofactor">
    <cofactor evidence="1 14">
        <name>FAD</name>
        <dbReference type="ChEBI" id="CHEBI:57692"/>
    </cofactor>
</comment>
<feature type="domain" description="ETF-QO/FixX C-terminal" evidence="15">
    <location>
        <begin position="453"/>
        <end position="555"/>
    </location>
</feature>
<dbReference type="Gene3D" id="3.30.70.20">
    <property type="match status" value="1"/>
</dbReference>
<gene>
    <name evidence="17" type="ORF">CAL22_10455</name>
</gene>
<keyword evidence="10 14" id="KW-0408">Iron</keyword>
<protein>
    <recommendedName>
        <fullName evidence="14">Electron transfer flavoprotein-ubiquinone oxidoreductase</fullName>
        <shortName evidence="14">ETF-QO</shortName>
        <ecNumber evidence="14">1.5.5.1</ecNumber>
    </recommendedName>
</protein>
<keyword evidence="12 14" id="KW-0830">Ubiquinone</keyword>
<evidence type="ECO:0000256" key="3">
    <source>
        <dbReference type="ARBA" id="ARBA00022448"/>
    </source>
</evidence>
<dbReference type="EMBL" id="NEVU01000002">
    <property type="protein sequence ID" value="OZI74847.1"/>
    <property type="molecule type" value="Genomic_DNA"/>
</dbReference>
<feature type="domain" description="ETF-QO/FixC ubiquinone-binding" evidence="16">
    <location>
        <begin position="221"/>
        <end position="314"/>
    </location>
</feature>
<keyword evidence="18" id="KW-1185">Reference proteome</keyword>
<evidence type="ECO:0000256" key="8">
    <source>
        <dbReference type="ARBA" id="ARBA00022982"/>
    </source>
</evidence>
<evidence type="ECO:0000256" key="2">
    <source>
        <dbReference type="ARBA" id="ARBA00002819"/>
    </source>
</evidence>
<dbReference type="GO" id="GO:0051539">
    <property type="term" value="F:4 iron, 4 sulfur cluster binding"/>
    <property type="evidence" value="ECO:0007669"/>
    <property type="project" value="UniProtKB-UniRule"/>
</dbReference>
<dbReference type="GO" id="GO:0046872">
    <property type="term" value="F:metal ion binding"/>
    <property type="evidence" value="ECO:0007669"/>
    <property type="project" value="UniProtKB-KW"/>
</dbReference>
<keyword evidence="9 14" id="KW-0560">Oxidoreductase</keyword>
<organism evidence="17 18">
    <name type="scientific">Bordetella genomosp. 12</name>
    <dbReference type="NCBI Taxonomy" id="463035"/>
    <lineage>
        <taxon>Bacteria</taxon>
        <taxon>Pseudomonadati</taxon>
        <taxon>Pseudomonadota</taxon>
        <taxon>Betaproteobacteria</taxon>
        <taxon>Burkholderiales</taxon>
        <taxon>Alcaligenaceae</taxon>
        <taxon>Bordetella</taxon>
    </lineage>
</organism>
<name>A0A261VLX5_9BORD</name>
<evidence type="ECO:0000256" key="14">
    <source>
        <dbReference type="RuleBase" id="RU366068"/>
    </source>
</evidence>
<dbReference type="GO" id="GO:0004174">
    <property type="term" value="F:electron-transferring-flavoprotein dehydrogenase activity"/>
    <property type="evidence" value="ECO:0007669"/>
    <property type="project" value="UniProtKB-UniRule"/>
</dbReference>
<dbReference type="Pfam" id="PF21162">
    <property type="entry name" value="ETFQO_UQ-bd"/>
    <property type="match status" value="1"/>
</dbReference>
<evidence type="ECO:0000256" key="11">
    <source>
        <dbReference type="ARBA" id="ARBA00023014"/>
    </source>
</evidence>
<dbReference type="Pfam" id="PF13450">
    <property type="entry name" value="NAD_binding_8"/>
    <property type="match status" value="1"/>
</dbReference>
<dbReference type="PANTHER" id="PTHR10617">
    <property type="entry name" value="ELECTRON TRANSFER FLAVOPROTEIN-UBIQUINONE OXIDOREDUCTASE"/>
    <property type="match status" value="1"/>
</dbReference>
<keyword evidence="6 14" id="KW-0479">Metal-binding</keyword>
<evidence type="ECO:0000313" key="18">
    <source>
        <dbReference type="Proteomes" id="UP000216429"/>
    </source>
</evidence>
<dbReference type="EC" id="1.5.5.1" evidence="14"/>
<dbReference type="InterPro" id="IPR040156">
    <property type="entry name" value="ETF-QO"/>
</dbReference>
<keyword evidence="11 14" id="KW-0411">Iron-sulfur</keyword>
<sequence length="557" mass="60265">MNHHDLIAEYGPRETMEYDVVIVGGGPAGLSAAIRLKQLSQQAGAELSVCVLEKGSEVGAHILSGAVMDPRALTELLPDWRAQGAPLQVEVSADRFLFLGKNSSVQVPNALLPESFKNHGNYVVSLANVARWLGQQAEALGVDVFAGFAATEVLYTPAGAVMGVATGNVGVNKQGQPGPEFQLGMALHAKYTLFAEGARGHLGRQLMQRYDLQRDAAPQVYGLGIKEVWRIDPARHQPGLVVHTAGWPLDNSTYGGSFLYHLDDHQVVVGFVVGLGYANPYLSPFEEFQRYKTHPAIRHYLDGGKRLAYGARAIAAGGLTSLPQLVFPGGALIGCEAGFLNASRIKGSHAAIKSGSLAAEAAFAALAQSRQHDVLADYPRAFKASWLWQELHRARNFKQWMSKGLYLGSAMVGLEQLVLRGKMPWTLRHRKADHEALRPAEAFAPIDYPKPDGTLTFDRLSSVFLSNTNHAENQPPHLTLKDASVPVAVNLRTYAGVETRFCPAGVYEFGQTETGADQLIINAQNCVHCKTCDIKDPTQNIVWVAPEGGGGPNYSNM</sequence>
<dbReference type="Pfam" id="PF05187">
    <property type="entry name" value="Fer4_ETF_QO"/>
    <property type="match status" value="1"/>
</dbReference>
<evidence type="ECO:0000313" key="17">
    <source>
        <dbReference type="EMBL" id="OZI74847.1"/>
    </source>
</evidence>
<evidence type="ECO:0000256" key="13">
    <source>
        <dbReference type="ARBA" id="ARBA00052682"/>
    </source>
</evidence>
<evidence type="ECO:0000259" key="15">
    <source>
        <dbReference type="Pfam" id="PF05187"/>
    </source>
</evidence>
<evidence type="ECO:0000256" key="5">
    <source>
        <dbReference type="ARBA" id="ARBA00022630"/>
    </source>
</evidence>
<evidence type="ECO:0000256" key="1">
    <source>
        <dbReference type="ARBA" id="ARBA00001974"/>
    </source>
</evidence>
<keyword evidence="8 14" id="KW-0249">Electron transport</keyword>
<comment type="catalytic activity">
    <reaction evidence="13 14">
        <text>a ubiquinone + reduced [electron-transfer flavoprotein] = a ubiquinol + oxidized [electron-transfer flavoprotein] + H(+)</text>
        <dbReference type="Rhea" id="RHEA:24052"/>
        <dbReference type="Rhea" id="RHEA-COMP:9565"/>
        <dbReference type="Rhea" id="RHEA-COMP:9566"/>
        <dbReference type="Rhea" id="RHEA-COMP:10685"/>
        <dbReference type="Rhea" id="RHEA-COMP:10686"/>
        <dbReference type="ChEBI" id="CHEBI:15378"/>
        <dbReference type="ChEBI" id="CHEBI:16389"/>
        <dbReference type="ChEBI" id="CHEBI:17976"/>
        <dbReference type="ChEBI" id="CHEBI:57692"/>
        <dbReference type="ChEBI" id="CHEBI:58307"/>
        <dbReference type="EC" id="1.5.5.1"/>
    </reaction>
</comment>
<dbReference type="Proteomes" id="UP000216429">
    <property type="component" value="Unassembled WGS sequence"/>
</dbReference>
<dbReference type="OrthoDB" id="9766632at2"/>
<accession>A0A261VLX5</accession>
<proteinExistence type="predicted"/>
<keyword evidence="4" id="KW-0004">4Fe-4S</keyword>
<evidence type="ECO:0000256" key="4">
    <source>
        <dbReference type="ARBA" id="ARBA00022485"/>
    </source>
</evidence>
<dbReference type="RefSeq" id="WP_094812863.1">
    <property type="nucleotide sequence ID" value="NZ_NEVU01000002.1"/>
</dbReference>